<accession>A0A1X7TQ33</accession>
<organism evidence="1">
    <name type="scientific">Amphimedon queenslandica</name>
    <name type="common">Sponge</name>
    <dbReference type="NCBI Taxonomy" id="400682"/>
    <lineage>
        <taxon>Eukaryota</taxon>
        <taxon>Metazoa</taxon>
        <taxon>Porifera</taxon>
        <taxon>Demospongiae</taxon>
        <taxon>Heteroscleromorpha</taxon>
        <taxon>Haplosclerida</taxon>
        <taxon>Niphatidae</taxon>
        <taxon>Amphimedon</taxon>
    </lineage>
</organism>
<reference evidence="1" key="1">
    <citation type="submission" date="2017-05" db="UniProtKB">
        <authorList>
            <consortium name="EnsemblMetazoa"/>
        </authorList>
    </citation>
    <scope>IDENTIFICATION</scope>
</reference>
<proteinExistence type="predicted"/>
<sequence>EERVARLEEKEIEGATPQSVINQDILSTDTSVTIINRQLIKEIKTNKQLKESLTKMRVDEIQQLLSLPQNTSS</sequence>
<dbReference type="InParanoid" id="A0A1X7TQ33"/>
<protein>
    <submittedName>
        <fullName evidence="1">Uncharacterized protein</fullName>
    </submittedName>
</protein>
<dbReference type="EnsemblMetazoa" id="Aqu2.1.17000_001">
    <property type="protein sequence ID" value="Aqu2.1.17000_001"/>
    <property type="gene ID" value="Aqu2.1.17000"/>
</dbReference>
<evidence type="ECO:0000313" key="1">
    <source>
        <dbReference type="EnsemblMetazoa" id="Aqu2.1.17000_001"/>
    </source>
</evidence>
<name>A0A1X7TQ33_AMPQE</name>
<dbReference type="AlphaFoldDB" id="A0A1X7TQ33"/>